<comment type="cofactor">
    <cofactor evidence="1">
        <name>Zn(2+)</name>
        <dbReference type="ChEBI" id="CHEBI:29105"/>
    </cofactor>
</comment>
<evidence type="ECO:0000256" key="1">
    <source>
        <dbReference type="ARBA" id="ARBA00001947"/>
    </source>
</evidence>
<dbReference type="Pfam" id="PF00246">
    <property type="entry name" value="Peptidase_M14"/>
    <property type="match status" value="1"/>
</dbReference>
<gene>
    <name evidence="11" type="ORF">CIB95_04710</name>
</gene>
<keyword evidence="4" id="KW-0479">Metal-binding</keyword>
<dbReference type="GO" id="GO:0004181">
    <property type="term" value="F:metallocarboxypeptidase activity"/>
    <property type="evidence" value="ECO:0007669"/>
    <property type="project" value="InterPro"/>
</dbReference>
<dbReference type="Pfam" id="PF01476">
    <property type="entry name" value="LysM"/>
    <property type="match status" value="1"/>
</dbReference>
<dbReference type="SUPFAM" id="SSF54106">
    <property type="entry name" value="LysM domain"/>
    <property type="match status" value="1"/>
</dbReference>
<evidence type="ECO:0000313" key="12">
    <source>
        <dbReference type="Proteomes" id="UP000217083"/>
    </source>
</evidence>
<keyword evidence="12" id="KW-1185">Reference proteome</keyword>
<proteinExistence type="inferred from homology"/>
<protein>
    <submittedName>
        <fullName evidence="11">Peptidase M14</fullName>
    </submittedName>
</protein>
<dbReference type="PROSITE" id="PS52035">
    <property type="entry name" value="PEPTIDASE_M14"/>
    <property type="match status" value="1"/>
</dbReference>
<organism evidence="11 12">
    <name type="scientific">Lottiidibacillus patelloidae</name>
    <dbReference type="NCBI Taxonomy" id="2670334"/>
    <lineage>
        <taxon>Bacteria</taxon>
        <taxon>Bacillati</taxon>
        <taxon>Bacillota</taxon>
        <taxon>Bacilli</taxon>
        <taxon>Bacillales</taxon>
        <taxon>Bacillaceae</taxon>
        <taxon>Lottiidibacillus</taxon>
    </lineage>
</organism>
<feature type="domain" description="Peptidase M14" evidence="10">
    <location>
        <begin position="107"/>
        <end position="395"/>
    </location>
</feature>
<dbReference type="CDD" id="cd00118">
    <property type="entry name" value="LysM"/>
    <property type="match status" value="1"/>
</dbReference>
<evidence type="ECO:0000256" key="8">
    <source>
        <dbReference type="PROSITE-ProRule" id="PRU01379"/>
    </source>
</evidence>
<dbReference type="InterPro" id="IPR036779">
    <property type="entry name" value="LysM_dom_sf"/>
</dbReference>
<dbReference type="PROSITE" id="PS51782">
    <property type="entry name" value="LYSM"/>
    <property type="match status" value="1"/>
</dbReference>
<feature type="domain" description="LysM" evidence="9">
    <location>
        <begin position="50"/>
        <end position="94"/>
    </location>
</feature>
<comment type="similarity">
    <text evidence="2 8">Belongs to the peptidase M14 family.</text>
</comment>
<dbReference type="AlphaFoldDB" id="A0A263BVF4"/>
<accession>A0A263BVF4</accession>
<dbReference type="InterPro" id="IPR000834">
    <property type="entry name" value="Peptidase_M14"/>
</dbReference>
<evidence type="ECO:0000259" key="10">
    <source>
        <dbReference type="PROSITE" id="PS52035"/>
    </source>
</evidence>
<keyword evidence="3" id="KW-0645">Protease</keyword>
<evidence type="ECO:0000256" key="4">
    <source>
        <dbReference type="ARBA" id="ARBA00022723"/>
    </source>
</evidence>
<dbReference type="Gene3D" id="3.40.630.10">
    <property type="entry name" value="Zn peptidases"/>
    <property type="match status" value="1"/>
</dbReference>
<dbReference type="RefSeq" id="WP_094922593.1">
    <property type="nucleotide sequence ID" value="NZ_NPIA01000002.1"/>
</dbReference>
<dbReference type="InterPro" id="IPR034274">
    <property type="entry name" value="ENP1_M14_CPD"/>
</dbReference>
<keyword evidence="7" id="KW-0482">Metalloprotease</keyword>
<keyword evidence="6" id="KW-0862">Zinc</keyword>
<evidence type="ECO:0000256" key="2">
    <source>
        <dbReference type="ARBA" id="ARBA00005988"/>
    </source>
</evidence>
<reference evidence="12" key="1">
    <citation type="submission" date="2017-08" db="EMBL/GenBank/DDBJ databases">
        <authorList>
            <person name="Huang Z."/>
        </authorList>
    </citation>
    <scope>NUCLEOTIDE SEQUENCE [LARGE SCALE GENOMIC DNA]</scope>
    <source>
        <strain evidence="12">SA5d-4</strain>
    </source>
</reference>
<dbReference type="EMBL" id="NPIA01000002">
    <property type="protein sequence ID" value="OZM57675.1"/>
    <property type="molecule type" value="Genomic_DNA"/>
</dbReference>
<reference evidence="11 12" key="2">
    <citation type="submission" date="2017-09" db="EMBL/GenBank/DDBJ databases">
        <title>Bacillus patelloidae sp. nov., isolated from the intestinal tract of a marine limpet.</title>
        <authorList>
            <person name="Liu R."/>
            <person name="Dong C."/>
            <person name="Shao Z."/>
        </authorList>
    </citation>
    <scope>NUCLEOTIDE SEQUENCE [LARGE SCALE GENOMIC DNA]</scope>
    <source>
        <strain evidence="11 12">SA5d-4</strain>
    </source>
</reference>
<dbReference type="PROSITE" id="PS00132">
    <property type="entry name" value="CARBOXYPEPT_ZN_1"/>
    <property type="match status" value="1"/>
</dbReference>
<dbReference type="SMART" id="SM00631">
    <property type="entry name" value="Zn_pept"/>
    <property type="match status" value="1"/>
</dbReference>
<name>A0A263BVF4_9BACI</name>
<evidence type="ECO:0000256" key="6">
    <source>
        <dbReference type="ARBA" id="ARBA00022833"/>
    </source>
</evidence>
<evidence type="ECO:0000256" key="5">
    <source>
        <dbReference type="ARBA" id="ARBA00022801"/>
    </source>
</evidence>
<keyword evidence="5" id="KW-0378">Hydrolase</keyword>
<dbReference type="Proteomes" id="UP000217083">
    <property type="component" value="Unassembled WGS sequence"/>
</dbReference>
<dbReference type="InterPro" id="IPR057246">
    <property type="entry name" value="CARBOXYPEPT_ZN_1"/>
</dbReference>
<evidence type="ECO:0000256" key="7">
    <source>
        <dbReference type="ARBA" id="ARBA00023049"/>
    </source>
</evidence>
<dbReference type="PANTHER" id="PTHR11705:SF143">
    <property type="entry name" value="SLL0236 PROTEIN"/>
    <property type="match status" value="1"/>
</dbReference>
<dbReference type="CDD" id="cd06229">
    <property type="entry name" value="M14_Endopeptidase_I"/>
    <property type="match status" value="1"/>
</dbReference>
<dbReference type="GO" id="GO:0006508">
    <property type="term" value="P:proteolysis"/>
    <property type="evidence" value="ECO:0007669"/>
    <property type="project" value="UniProtKB-KW"/>
</dbReference>
<sequence>MFVSAYSGSDFEYYSKIFEVPEEIIAASNGNINMWFPQANKIKIPGYMPAYYQTKHNDTLHSIAAKYRININALCIVNRIFSSKYLYPGQIIIIPRKIKKLIVDPDEPISYEKLMHYLMQLTYLYPFLFTRNLGKSVLGKDIPEVIVGTGRKRVHINASFHANEWITTNVLIYFLNEYALALANNEEISGRSALSLFKETQLSITPMVNPDGVNLVLFGAQAAGPFSSYVQQLNKGKNSYKDWKANIRGVDLNNQFPADWHLEVPRKPQVPAPRDFPGYFPLSEPEALVMANVTAHSNFDRVVALHTQGKEFYWGYKGLEPPESKKLAAEFSRVSGYKSVQMIDSYAGYKDWFIQVWRKPGFTIELGEGVNPLPLSQFDEIYEDTKGILAASLYM</sequence>
<dbReference type="GO" id="GO:0005615">
    <property type="term" value="C:extracellular space"/>
    <property type="evidence" value="ECO:0007669"/>
    <property type="project" value="TreeGrafter"/>
</dbReference>
<dbReference type="InterPro" id="IPR018392">
    <property type="entry name" value="LysM"/>
</dbReference>
<dbReference type="Gene3D" id="3.10.350.10">
    <property type="entry name" value="LysM domain"/>
    <property type="match status" value="1"/>
</dbReference>
<dbReference type="PANTHER" id="PTHR11705">
    <property type="entry name" value="PROTEASE FAMILY M14 CARBOXYPEPTIDASE A,B"/>
    <property type="match status" value="1"/>
</dbReference>
<evidence type="ECO:0000313" key="11">
    <source>
        <dbReference type="EMBL" id="OZM57675.1"/>
    </source>
</evidence>
<feature type="active site" description="Proton donor/acceptor" evidence="8">
    <location>
        <position position="365"/>
    </location>
</feature>
<dbReference type="SUPFAM" id="SSF53187">
    <property type="entry name" value="Zn-dependent exopeptidases"/>
    <property type="match status" value="1"/>
</dbReference>
<dbReference type="SMART" id="SM00257">
    <property type="entry name" value="LysM"/>
    <property type="match status" value="1"/>
</dbReference>
<evidence type="ECO:0000256" key="3">
    <source>
        <dbReference type="ARBA" id="ARBA00022670"/>
    </source>
</evidence>
<comment type="caution">
    <text evidence="11">The sequence shown here is derived from an EMBL/GenBank/DDBJ whole genome shotgun (WGS) entry which is preliminary data.</text>
</comment>
<evidence type="ECO:0000259" key="9">
    <source>
        <dbReference type="PROSITE" id="PS51782"/>
    </source>
</evidence>
<dbReference type="GO" id="GO:0008270">
    <property type="term" value="F:zinc ion binding"/>
    <property type="evidence" value="ECO:0007669"/>
    <property type="project" value="InterPro"/>
</dbReference>